<protein>
    <submittedName>
        <fullName evidence="1">Uncharacterized protein</fullName>
    </submittedName>
</protein>
<dbReference type="Proteomes" id="UP001497700">
    <property type="component" value="Unassembled WGS sequence"/>
</dbReference>
<name>A0ACB9Z4J0_9PEZI</name>
<keyword evidence="2" id="KW-1185">Reference proteome</keyword>
<sequence length="437" mass="49169">MVKIINGLADKLADARKEIERLTREKAALSHEVQLLRASSTRSSSTISLRKEPSTYSSDDRETCHPQTKYDRPTQASTNRAAETRESKQRNEKTKRTEIRLDCATYIYVDGRPIKIDDQYHHVPRYMQETRSSTAKMGDKALNKAWESSACEWGETSFASMDDGGHGDKEGEITPPEDIGEAVATSTESGLYSWADLCLLLGKPRAELIPDLPVRIPSTTGYDMLNTGRRIAQEAFYDAARKFWPVVWKAVQEGPHAVRLGRLELQGYVGEDGKRVDLSLCGTMSDTLLGVLLELVPLRNTLCHPHGNAFQYVNSIERHLKAVQMFTLAVRDDERTERVKSLRDELHQLAVESVDQINRFFPLATLPFASETNLPRESSETNPPWESAHVEMFKDALQFAGLSMWKDQEDGCPAQCKGILRVAETWALEKSPGLLCR</sequence>
<evidence type="ECO:0000313" key="1">
    <source>
        <dbReference type="EMBL" id="KAI4866009.1"/>
    </source>
</evidence>
<organism evidence="1 2">
    <name type="scientific">Hypoxylon rubiginosum</name>
    <dbReference type="NCBI Taxonomy" id="110542"/>
    <lineage>
        <taxon>Eukaryota</taxon>
        <taxon>Fungi</taxon>
        <taxon>Dikarya</taxon>
        <taxon>Ascomycota</taxon>
        <taxon>Pezizomycotina</taxon>
        <taxon>Sordariomycetes</taxon>
        <taxon>Xylariomycetidae</taxon>
        <taxon>Xylariales</taxon>
        <taxon>Hypoxylaceae</taxon>
        <taxon>Hypoxylon</taxon>
    </lineage>
</organism>
<gene>
    <name evidence="1" type="ORF">F4820DRAFT_469183</name>
</gene>
<comment type="caution">
    <text evidence="1">The sequence shown here is derived from an EMBL/GenBank/DDBJ whole genome shotgun (WGS) entry which is preliminary data.</text>
</comment>
<reference evidence="1 2" key="1">
    <citation type="journal article" date="2022" name="New Phytol.">
        <title>Ecological generalism drives hyperdiversity of secondary metabolite gene clusters in xylarialean endophytes.</title>
        <authorList>
            <person name="Franco M.E.E."/>
            <person name="Wisecaver J.H."/>
            <person name="Arnold A.E."/>
            <person name="Ju Y.M."/>
            <person name="Slot J.C."/>
            <person name="Ahrendt S."/>
            <person name="Moore L.P."/>
            <person name="Eastman K.E."/>
            <person name="Scott K."/>
            <person name="Konkel Z."/>
            <person name="Mondo S.J."/>
            <person name="Kuo A."/>
            <person name="Hayes R.D."/>
            <person name="Haridas S."/>
            <person name="Andreopoulos B."/>
            <person name="Riley R."/>
            <person name="LaButti K."/>
            <person name="Pangilinan J."/>
            <person name="Lipzen A."/>
            <person name="Amirebrahimi M."/>
            <person name="Yan J."/>
            <person name="Adam C."/>
            <person name="Keymanesh K."/>
            <person name="Ng V."/>
            <person name="Louie K."/>
            <person name="Northen T."/>
            <person name="Drula E."/>
            <person name="Henrissat B."/>
            <person name="Hsieh H.M."/>
            <person name="Youens-Clark K."/>
            <person name="Lutzoni F."/>
            <person name="Miadlikowska J."/>
            <person name="Eastwood D.C."/>
            <person name="Hamelin R.C."/>
            <person name="Grigoriev I.V."/>
            <person name="U'Ren J.M."/>
        </authorList>
    </citation>
    <scope>NUCLEOTIDE SEQUENCE [LARGE SCALE GENOMIC DNA]</scope>
    <source>
        <strain evidence="1 2">CBS 119005</strain>
    </source>
</reference>
<dbReference type="EMBL" id="MU393464">
    <property type="protein sequence ID" value="KAI4866009.1"/>
    <property type="molecule type" value="Genomic_DNA"/>
</dbReference>
<evidence type="ECO:0000313" key="2">
    <source>
        <dbReference type="Proteomes" id="UP001497700"/>
    </source>
</evidence>
<accession>A0ACB9Z4J0</accession>
<proteinExistence type="predicted"/>